<reference evidence="8" key="1">
    <citation type="submission" date="2022-06" db="EMBL/GenBank/DDBJ databases">
        <title>Aquibacillus sp. a new bacterium isolated from soil saline samples.</title>
        <authorList>
            <person name="Galisteo C."/>
            <person name="De La Haba R."/>
            <person name="Sanchez-Porro C."/>
            <person name="Ventosa A."/>
        </authorList>
    </citation>
    <scope>NUCLEOTIDE SEQUENCE</scope>
    <source>
        <strain evidence="8">3ASR75-54</strain>
    </source>
</reference>
<comment type="function">
    <text evidence="5">May act as an export chaperone for the filament capping protein FliD.</text>
</comment>
<comment type="subcellular location">
    <subcellularLocation>
        <location evidence="1">Cytoplasm</location>
        <location evidence="1">Cytosol</location>
    </subcellularLocation>
</comment>
<dbReference type="EMBL" id="JAMQKC010000002">
    <property type="protein sequence ID" value="MDC3416135.1"/>
    <property type="molecule type" value="Genomic_DNA"/>
</dbReference>
<proteinExistence type="inferred from homology"/>
<dbReference type="Proteomes" id="UP001145069">
    <property type="component" value="Unassembled WGS sequence"/>
</dbReference>
<dbReference type="RefSeq" id="WP_272445119.1">
    <property type="nucleotide sequence ID" value="NZ_JAMQKC010000002.1"/>
</dbReference>
<name>A0A9X3WB15_9BACI</name>
<keyword evidence="8" id="KW-0282">Flagellum</keyword>
<evidence type="ECO:0000256" key="2">
    <source>
        <dbReference type="ARBA" id="ARBA00022490"/>
    </source>
</evidence>
<accession>A0A9X3WB15</accession>
<keyword evidence="3" id="KW-1005">Bacterial flagellum biogenesis</keyword>
<gene>
    <name evidence="8" type="ORF">NC799_04320</name>
</gene>
<evidence type="ECO:0000256" key="6">
    <source>
        <dbReference type="ARBA" id="ARBA00093785"/>
    </source>
</evidence>
<evidence type="ECO:0000256" key="3">
    <source>
        <dbReference type="ARBA" id="ARBA00022795"/>
    </source>
</evidence>
<keyword evidence="8" id="KW-0969">Cilium</keyword>
<sequence length="117" mass="13701">MNRLLALHETTVQLQRILSKEVVEGERDATLEQINVLLDEREQQLNIVQPPFSEDEQEVGEKLLPINQDIQVKMDELFSQIKQDVKSIKTQKRSNQTYTNPYQSLSNYDGMFLDHKK</sequence>
<evidence type="ECO:0000256" key="4">
    <source>
        <dbReference type="ARBA" id="ARBA00023186"/>
    </source>
</evidence>
<dbReference type="InterPro" id="IPR008622">
    <property type="entry name" value="FliT"/>
</dbReference>
<evidence type="ECO:0000256" key="7">
    <source>
        <dbReference type="ARBA" id="ARBA00093797"/>
    </source>
</evidence>
<evidence type="ECO:0000313" key="8">
    <source>
        <dbReference type="EMBL" id="MDC3416135.1"/>
    </source>
</evidence>
<dbReference type="AlphaFoldDB" id="A0A9X3WB15"/>
<comment type="similarity">
    <text evidence="6">Belongs to the bacillales FliT family.</text>
</comment>
<keyword evidence="2" id="KW-0963">Cytoplasm</keyword>
<evidence type="ECO:0000256" key="5">
    <source>
        <dbReference type="ARBA" id="ARBA00093765"/>
    </source>
</evidence>
<keyword evidence="8" id="KW-0966">Cell projection</keyword>
<comment type="caution">
    <text evidence="8">The sequence shown here is derived from an EMBL/GenBank/DDBJ whole genome shotgun (WGS) entry which is preliminary data.</text>
</comment>
<keyword evidence="9" id="KW-1185">Reference proteome</keyword>
<evidence type="ECO:0000256" key="1">
    <source>
        <dbReference type="ARBA" id="ARBA00004514"/>
    </source>
</evidence>
<dbReference type="Pfam" id="PF05400">
    <property type="entry name" value="FliT"/>
    <property type="match status" value="1"/>
</dbReference>
<evidence type="ECO:0000313" key="9">
    <source>
        <dbReference type="Proteomes" id="UP001145069"/>
    </source>
</evidence>
<keyword evidence="4" id="KW-0143">Chaperone</keyword>
<protein>
    <recommendedName>
        <fullName evidence="7">Flagellar protein FliT</fullName>
    </recommendedName>
</protein>
<organism evidence="8 9">
    <name type="scientific">Aquibacillus salsiterrae</name>
    <dbReference type="NCBI Taxonomy" id="2950439"/>
    <lineage>
        <taxon>Bacteria</taxon>
        <taxon>Bacillati</taxon>
        <taxon>Bacillota</taxon>
        <taxon>Bacilli</taxon>
        <taxon>Bacillales</taxon>
        <taxon>Bacillaceae</taxon>
        <taxon>Aquibacillus</taxon>
    </lineage>
</organism>